<keyword evidence="1" id="KW-0472">Membrane</keyword>
<evidence type="ECO:0000256" key="1">
    <source>
        <dbReference type="SAM" id="Phobius"/>
    </source>
</evidence>
<gene>
    <name evidence="3" type="ORF">EV386_3031</name>
</gene>
<proteinExistence type="predicted"/>
<dbReference type="AlphaFoldDB" id="A0A4Q7M4Z8"/>
<evidence type="ECO:0000313" key="3">
    <source>
        <dbReference type="EMBL" id="RZS62684.1"/>
    </source>
</evidence>
<dbReference type="OrthoDB" id="513181at2"/>
<organism evidence="3 4">
    <name type="scientific">Xylanimonas ulmi</name>
    <dbReference type="NCBI Taxonomy" id="228973"/>
    <lineage>
        <taxon>Bacteria</taxon>
        <taxon>Bacillati</taxon>
        <taxon>Actinomycetota</taxon>
        <taxon>Actinomycetes</taxon>
        <taxon>Micrococcales</taxon>
        <taxon>Promicromonosporaceae</taxon>
        <taxon>Xylanimonas</taxon>
    </lineage>
</organism>
<dbReference type="GO" id="GO:0003677">
    <property type="term" value="F:DNA binding"/>
    <property type="evidence" value="ECO:0007669"/>
    <property type="project" value="InterPro"/>
</dbReference>
<dbReference type="CDD" id="cd00093">
    <property type="entry name" value="HTH_XRE"/>
    <property type="match status" value="1"/>
</dbReference>
<feature type="transmembrane region" description="Helical" evidence="1">
    <location>
        <begin position="101"/>
        <end position="118"/>
    </location>
</feature>
<dbReference type="EMBL" id="SGWX01000001">
    <property type="protein sequence ID" value="RZS62684.1"/>
    <property type="molecule type" value="Genomic_DNA"/>
</dbReference>
<dbReference type="PROSITE" id="PS50943">
    <property type="entry name" value="HTH_CROC1"/>
    <property type="match status" value="1"/>
</dbReference>
<comment type="caution">
    <text evidence="3">The sequence shown here is derived from an EMBL/GenBank/DDBJ whole genome shotgun (WGS) entry which is preliminary data.</text>
</comment>
<dbReference type="Gene3D" id="1.10.260.40">
    <property type="entry name" value="lambda repressor-like DNA-binding domains"/>
    <property type="match status" value="1"/>
</dbReference>
<dbReference type="SUPFAM" id="SSF47413">
    <property type="entry name" value="lambda repressor-like DNA-binding domains"/>
    <property type="match status" value="1"/>
</dbReference>
<keyword evidence="4" id="KW-1185">Reference proteome</keyword>
<dbReference type="InterPro" id="IPR001387">
    <property type="entry name" value="Cro/C1-type_HTH"/>
</dbReference>
<dbReference type="Pfam" id="PF01381">
    <property type="entry name" value="HTH_3"/>
    <property type="match status" value="1"/>
</dbReference>
<evidence type="ECO:0000313" key="4">
    <source>
        <dbReference type="Proteomes" id="UP000293852"/>
    </source>
</evidence>
<name>A0A4Q7M4Z8_9MICO</name>
<evidence type="ECO:0000259" key="2">
    <source>
        <dbReference type="PROSITE" id="PS50943"/>
    </source>
</evidence>
<feature type="domain" description="HTH cro/C1-type" evidence="2">
    <location>
        <begin position="6"/>
        <end position="59"/>
    </location>
</feature>
<sequence>MNTTRIPELRKSRGWTQERLAEASTVAVRTIQRLESGADASLETLSLIAGALDVPVSELFADVADDDFAASVHALEARTVAARANAQQAQRSRVEHGYDQVFQALGVLITMIALILLVTHVFRWPVMLAPALFFGVGRPLLRGLKQTVLGSRLDARFPLTVPAGHPSAQDTASR</sequence>
<protein>
    <submittedName>
        <fullName evidence="3">Helix-turn-helix protein</fullName>
    </submittedName>
</protein>
<dbReference type="SMART" id="SM00530">
    <property type="entry name" value="HTH_XRE"/>
    <property type="match status" value="1"/>
</dbReference>
<accession>A0A4Q7M4Z8</accession>
<dbReference type="InterPro" id="IPR010982">
    <property type="entry name" value="Lambda_DNA-bd_dom_sf"/>
</dbReference>
<dbReference type="RefSeq" id="WP_130416150.1">
    <property type="nucleotide sequence ID" value="NZ_SGWX01000001.1"/>
</dbReference>
<dbReference type="Proteomes" id="UP000293852">
    <property type="component" value="Unassembled WGS sequence"/>
</dbReference>
<reference evidence="3 4" key="1">
    <citation type="submission" date="2019-02" db="EMBL/GenBank/DDBJ databases">
        <title>Sequencing the genomes of 1000 actinobacteria strains.</title>
        <authorList>
            <person name="Klenk H.-P."/>
        </authorList>
    </citation>
    <scope>NUCLEOTIDE SEQUENCE [LARGE SCALE GENOMIC DNA]</scope>
    <source>
        <strain evidence="3 4">DSM 16932</strain>
    </source>
</reference>
<keyword evidence="1" id="KW-1133">Transmembrane helix</keyword>
<keyword evidence="1" id="KW-0812">Transmembrane</keyword>